<name>A0A3L6Q5Q4_PANMI</name>
<sequence>MSHGLLLRELSAEQECMEISDTKLIIQYTLILSSPHNHTNSLCHMRCMKVWAVTIQSAMNMFGQSNDINTFGQ</sequence>
<organism evidence="1 2">
    <name type="scientific">Panicum miliaceum</name>
    <name type="common">Proso millet</name>
    <name type="synonym">Broomcorn millet</name>
    <dbReference type="NCBI Taxonomy" id="4540"/>
    <lineage>
        <taxon>Eukaryota</taxon>
        <taxon>Viridiplantae</taxon>
        <taxon>Streptophyta</taxon>
        <taxon>Embryophyta</taxon>
        <taxon>Tracheophyta</taxon>
        <taxon>Spermatophyta</taxon>
        <taxon>Magnoliopsida</taxon>
        <taxon>Liliopsida</taxon>
        <taxon>Poales</taxon>
        <taxon>Poaceae</taxon>
        <taxon>PACMAD clade</taxon>
        <taxon>Panicoideae</taxon>
        <taxon>Panicodae</taxon>
        <taxon>Paniceae</taxon>
        <taxon>Panicinae</taxon>
        <taxon>Panicum</taxon>
        <taxon>Panicum sect. Panicum</taxon>
    </lineage>
</organism>
<proteinExistence type="predicted"/>
<gene>
    <name evidence="1" type="ORF">C2845_PM15G08440</name>
</gene>
<comment type="caution">
    <text evidence="1">The sequence shown here is derived from an EMBL/GenBank/DDBJ whole genome shotgun (WGS) entry which is preliminary data.</text>
</comment>
<dbReference type="Proteomes" id="UP000275267">
    <property type="component" value="Unassembled WGS sequence"/>
</dbReference>
<accession>A0A3L6Q5Q4</accession>
<dbReference type="EMBL" id="PQIB02000013">
    <property type="protein sequence ID" value="RLM73481.1"/>
    <property type="molecule type" value="Genomic_DNA"/>
</dbReference>
<evidence type="ECO:0000313" key="2">
    <source>
        <dbReference type="Proteomes" id="UP000275267"/>
    </source>
</evidence>
<keyword evidence="2" id="KW-1185">Reference proteome</keyword>
<reference evidence="2" key="1">
    <citation type="journal article" date="2019" name="Nat. Commun.">
        <title>The genome of broomcorn millet.</title>
        <authorList>
            <person name="Zou C."/>
            <person name="Miki D."/>
            <person name="Li D."/>
            <person name="Tang Q."/>
            <person name="Xiao L."/>
            <person name="Rajput S."/>
            <person name="Deng P."/>
            <person name="Jia W."/>
            <person name="Huang R."/>
            <person name="Zhang M."/>
            <person name="Sun Y."/>
            <person name="Hu J."/>
            <person name="Fu X."/>
            <person name="Schnable P.S."/>
            <person name="Li F."/>
            <person name="Zhang H."/>
            <person name="Feng B."/>
            <person name="Zhu X."/>
            <person name="Liu R."/>
            <person name="Schnable J.C."/>
            <person name="Zhu J.-K."/>
            <person name="Zhang H."/>
        </authorList>
    </citation>
    <scope>NUCLEOTIDE SEQUENCE [LARGE SCALE GENOMIC DNA]</scope>
</reference>
<dbReference type="AlphaFoldDB" id="A0A3L6Q5Q4"/>
<protein>
    <submittedName>
        <fullName evidence="1">Uncharacterized protein</fullName>
    </submittedName>
</protein>
<evidence type="ECO:0000313" key="1">
    <source>
        <dbReference type="EMBL" id="RLM73481.1"/>
    </source>
</evidence>